<dbReference type="InterPro" id="IPR032710">
    <property type="entry name" value="NTF2-like_dom_sf"/>
</dbReference>
<organism evidence="1 2">
    <name type="scientific">Yeosuana aromativorans</name>
    <dbReference type="NCBI Taxonomy" id="288019"/>
    <lineage>
        <taxon>Bacteria</taxon>
        <taxon>Pseudomonadati</taxon>
        <taxon>Bacteroidota</taxon>
        <taxon>Flavobacteriia</taxon>
        <taxon>Flavobacteriales</taxon>
        <taxon>Flavobacteriaceae</taxon>
        <taxon>Yeosuana</taxon>
    </lineage>
</organism>
<reference evidence="1" key="2">
    <citation type="submission" date="2020-09" db="EMBL/GenBank/DDBJ databases">
        <authorList>
            <person name="Sun Q."/>
            <person name="Ohkuma M."/>
        </authorList>
    </citation>
    <scope>NUCLEOTIDE SEQUENCE</scope>
    <source>
        <strain evidence="1">JCM 12862</strain>
    </source>
</reference>
<dbReference type="InterPro" id="IPR009959">
    <property type="entry name" value="Cyclase_SnoaL-like"/>
</dbReference>
<accession>A0A8J3BPU5</accession>
<evidence type="ECO:0008006" key="3">
    <source>
        <dbReference type="Google" id="ProtNLM"/>
    </source>
</evidence>
<dbReference type="SUPFAM" id="SSF54427">
    <property type="entry name" value="NTF2-like"/>
    <property type="match status" value="2"/>
</dbReference>
<keyword evidence="2" id="KW-1185">Reference proteome</keyword>
<dbReference type="PANTHER" id="PTHR38436:SF1">
    <property type="entry name" value="ESTER CYCLASE"/>
    <property type="match status" value="1"/>
</dbReference>
<evidence type="ECO:0000313" key="2">
    <source>
        <dbReference type="Proteomes" id="UP000612329"/>
    </source>
</evidence>
<gene>
    <name evidence="1" type="ORF">GCM10007962_25450</name>
</gene>
<sequence>MKKLFLLGLSAILFFNCEKPKQRYFSESPEINSFKAAVSEYNNGDWDTWHTHYADTTKFYINSLKSITATDLENAQKEMLSNFSSYGFQDKGSFIEMVLDSDEETWVNYWANWHGTLKDNGKEIDVPVHITAQFVDGKIVKFYDYFDPTPINTAVAEINAYNAMPADEKTIMDIVDKVVIGWNAHKIDNLKSVSVENLVRTTNGIVQANNINEYEEMMNSLVTAFPDLKVALDKAVIKDNKIYINWTVSGTNNGVFAGNPATGKKLNIHGFSVWSLNADGKLTREDAYFDNLLMFNQLGLTPPKS</sequence>
<dbReference type="PANTHER" id="PTHR38436">
    <property type="entry name" value="POLYKETIDE CYCLASE SNOAL-LIKE DOMAIN"/>
    <property type="match status" value="1"/>
</dbReference>
<dbReference type="RefSeq" id="WP_188653696.1">
    <property type="nucleotide sequence ID" value="NZ_BMNR01000005.1"/>
</dbReference>
<proteinExistence type="predicted"/>
<reference evidence="1" key="1">
    <citation type="journal article" date="2014" name="Int. J. Syst. Evol. Microbiol.">
        <title>Complete genome sequence of Corynebacterium casei LMG S-19264T (=DSM 44701T), isolated from a smear-ripened cheese.</title>
        <authorList>
            <consortium name="US DOE Joint Genome Institute (JGI-PGF)"/>
            <person name="Walter F."/>
            <person name="Albersmeier A."/>
            <person name="Kalinowski J."/>
            <person name="Ruckert C."/>
        </authorList>
    </citation>
    <scope>NUCLEOTIDE SEQUENCE</scope>
    <source>
        <strain evidence="1">JCM 12862</strain>
    </source>
</reference>
<dbReference type="EMBL" id="BMNR01000005">
    <property type="protein sequence ID" value="GGK30067.1"/>
    <property type="molecule type" value="Genomic_DNA"/>
</dbReference>
<dbReference type="AlphaFoldDB" id="A0A8J3BPU5"/>
<dbReference type="Proteomes" id="UP000612329">
    <property type="component" value="Unassembled WGS sequence"/>
</dbReference>
<name>A0A8J3BPU5_9FLAO</name>
<dbReference type="Pfam" id="PF07366">
    <property type="entry name" value="SnoaL"/>
    <property type="match status" value="1"/>
</dbReference>
<dbReference type="Gene3D" id="3.10.450.50">
    <property type="match status" value="2"/>
</dbReference>
<protein>
    <recommendedName>
        <fullName evidence="3">SnoaL-like polyketide cyclase</fullName>
    </recommendedName>
</protein>
<dbReference type="GO" id="GO:0030638">
    <property type="term" value="P:polyketide metabolic process"/>
    <property type="evidence" value="ECO:0007669"/>
    <property type="project" value="InterPro"/>
</dbReference>
<evidence type="ECO:0000313" key="1">
    <source>
        <dbReference type="EMBL" id="GGK30067.1"/>
    </source>
</evidence>
<comment type="caution">
    <text evidence="1">The sequence shown here is derived from an EMBL/GenBank/DDBJ whole genome shotgun (WGS) entry which is preliminary data.</text>
</comment>